<accession>A0A516SFC4</accession>
<evidence type="ECO:0000313" key="1">
    <source>
        <dbReference type="EMBL" id="QDQ26864.1"/>
    </source>
</evidence>
<dbReference type="KEGG" id="cari:FNU76_11090"/>
<gene>
    <name evidence="1" type="ORF">FNU76_11090</name>
</gene>
<evidence type="ECO:0000313" key="2">
    <source>
        <dbReference type="Proteomes" id="UP000317550"/>
    </source>
</evidence>
<name>A0A516SFC4_9NEIS</name>
<protein>
    <submittedName>
        <fullName evidence="1">Uncharacterized protein</fullName>
    </submittedName>
</protein>
<dbReference type="OrthoDB" id="4264468at2"/>
<sequence>MSTLEPLFQSLQRRPRPEDVIELVLEVLANSLTPREAALLEAAAAGSLKRGLHQFSSMLQDFQRPVPPERQACKAAELFPEIPTLSAEACSDPERVAELIGQLSVTIRKHVGANDFGEDRLNGEQRKLAGLDFSKRRYNKLFRFLQRFERKLATYRLEQRKYAATRVAKAGLATLIRWEDFSDSPYAACFAAYYSAAKNRRSVFANQSQDSAFDDVAAILLSRFRTAPTARGWKAIAQVMPDADVAAQLTEADKLSLFTVYLAQLEEIASLLRMTWQRSNFNRDSMIVQQGDDSTTWNALAGAWNTARQGWLSLACVMGMEDLVDQLCLGKVMRLMAADVVAWHVSSGGSLDPDTVVWSSLPAPWEVLSGEASCTRADVESVCTQYAVDPVAKGWTTPQGHRKAAPFVSTPELVHGVAVGHPALAAAMRKAGWFSGKAKI</sequence>
<dbReference type="EMBL" id="CP041730">
    <property type="protein sequence ID" value="QDQ26864.1"/>
    <property type="molecule type" value="Genomic_DNA"/>
</dbReference>
<dbReference type="AlphaFoldDB" id="A0A516SFC4"/>
<dbReference type="Proteomes" id="UP000317550">
    <property type="component" value="Chromosome"/>
</dbReference>
<reference evidence="2" key="1">
    <citation type="submission" date="2019-07" db="EMBL/GenBank/DDBJ databases">
        <title>Chitinimonas sp. nov., isolated from Ny-Alesund, arctica soil.</title>
        <authorList>
            <person name="Xu Q."/>
            <person name="Peng F."/>
        </authorList>
    </citation>
    <scope>NUCLEOTIDE SEQUENCE [LARGE SCALE GENOMIC DNA]</scope>
    <source>
        <strain evidence="2">R3-44</strain>
    </source>
</reference>
<keyword evidence="2" id="KW-1185">Reference proteome</keyword>
<organism evidence="1 2">
    <name type="scientific">Chitinimonas arctica</name>
    <dbReference type="NCBI Taxonomy" id="2594795"/>
    <lineage>
        <taxon>Bacteria</taxon>
        <taxon>Pseudomonadati</taxon>
        <taxon>Pseudomonadota</taxon>
        <taxon>Betaproteobacteria</taxon>
        <taxon>Neisseriales</taxon>
        <taxon>Chitinibacteraceae</taxon>
        <taxon>Chitinimonas</taxon>
    </lineage>
</organism>
<proteinExistence type="predicted"/>
<dbReference type="RefSeq" id="WP_144278258.1">
    <property type="nucleotide sequence ID" value="NZ_CP041730.1"/>
</dbReference>